<gene>
    <name evidence="20" type="ORF">AMTR_s00078p00189390</name>
</gene>
<evidence type="ECO:0000256" key="5">
    <source>
        <dbReference type="ARBA" id="ARBA00022741"/>
    </source>
</evidence>
<name>W1PA87_AMBTC</name>
<dbReference type="GO" id="GO:0046872">
    <property type="term" value="F:metal ion binding"/>
    <property type="evidence" value="ECO:0007669"/>
    <property type="project" value="UniProtKB-KW"/>
</dbReference>
<keyword evidence="15" id="KW-0539">Nucleus</keyword>
<dbReference type="GO" id="GO:0010569">
    <property type="term" value="P:regulation of double-strand break repair via homologous recombination"/>
    <property type="evidence" value="ECO:0000318"/>
    <property type="project" value="GO_Central"/>
</dbReference>
<dbReference type="PANTHER" id="PTHR11472">
    <property type="entry name" value="DNA REPAIR DEAD HELICASE RAD3/XP-D SUBFAMILY MEMBER"/>
    <property type="match status" value="1"/>
</dbReference>
<dbReference type="FunFam" id="3.40.50.300:FF:000431">
    <property type="entry name" value="Regulator of telomere elongation helicase 1"/>
    <property type="match status" value="1"/>
</dbReference>
<keyword evidence="6" id="KW-0227">DNA damage</keyword>
<dbReference type="InterPro" id="IPR057498">
    <property type="entry name" value="Rtel1_ARCH"/>
</dbReference>
<dbReference type="GO" id="GO:0070716">
    <property type="term" value="P:mismatch repair involved in maintenance of fidelity involved in DNA-dependent DNA replication"/>
    <property type="evidence" value="ECO:0007669"/>
    <property type="project" value="EnsemblPlants"/>
</dbReference>
<dbReference type="NCBIfam" id="TIGR00604">
    <property type="entry name" value="rad3"/>
    <property type="match status" value="1"/>
</dbReference>
<keyword evidence="3" id="KW-0004">4Fe-4S</keyword>
<evidence type="ECO:0000256" key="2">
    <source>
        <dbReference type="ARBA" id="ARBA00009146"/>
    </source>
</evidence>
<dbReference type="Pfam" id="PF23109">
    <property type="entry name" value="ARCH_RTEL1"/>
    <property type="match status" value="1"/>
</dbReference>
<dbReference type="GO" id="GO:1904430">
    <property type="term" value="P:negative regulation of t-circle formation"/>
    <property type="evidence" value="ECO:0000318"/>
    <property type="project" value="GO_Central"/>
</dbReference>
<dbReference type="GO" id="GO:0016818">
    <property type="term" value="F:hydrolase activity, acting on acid anhydrides, in phosphorus-containing anhydrides"/>
    <property type="evidence" value="ECO:0007669"/>
    <property type="project" value="InterPro"/>
</dbReference>
<evidence type="ECO:0000256" key="6">
    <source>
        <dbReference type="ARBA" id="ARBA00022763"/>
    </source>
</evidence>
<evidence type="ECO:0000256" key="11">
    <source>
        <dbReference type="ARBA" id="ARBA00023014"/>
    </source>
</evidence>
<evidence type="ECO:0000256" key="4">
    <source>
        <dbReference type="ARBA" id="ARBA00022723"/>
    </source>
</evidence>
<evidence type="ECO:0000256" key="14">
    <source>
        <dbReference type="ARBA" id="ARBA00023235"/>
    </source>
</evidence>
<dbReference type="GO" id="GO:0005634">
    <property type="term" value="C:nucleus"/>
    <property type="evidence" value="ECO:0000318"/>
    <property type="project" value="GO_Central"/>
</dbReference>
<dbReference type="Gramene" id="ERN03915">
    <property type="protein sequence ID" value="ERN03915"/>
    <property type="gene ID" value="AMTR_s00078p00189390"/>
</dbReference>
<dbReference type="AlphaFoldDB" id="W1PA87"/>
<evidence type="ECO:0000256" key="10">
    <source>
        <dbReference type="ARBA" id="ARBA00023004"/>
    </source>
</evidence>
<dbReference type="InterPro" id="IPR006554">
    <property type="entry name" value="Helicase-like_DEXD_c2"/>
</dbReference>
<dbReference type="HOGENOM" id="CLU_006515_4_0_1"/>
<evidence type="ECO:0000313" key="20">
    <source>
        <dbReference type="EMBL" id="ERN03915.1"/>
    </source>
</evidence>
<dbReference type="Gene3D" id="1.20.1160.20">
    <property type="match status" value="1"/>
</dbReference>
<dbReference type="InterPro" id="IPR027417">
    <property type="entry name" value="P-loop_NTPase"/>
</dbReference>
<comment type="similarity">
    <text evidence="2">Belongs to the helicase family. RAD3/XPD subfamily.</text>
</comment>
<dbReference type="GO" id="GO:0070182">
    <property type="term" value="F:DNA polymerase binding"/>
    <property type="evidence" value="ECO:0000318"/>
    <property type="project" value="GO_Central"/>
</dbReference>
<dbReference type="eggNOG" id="KOG1132">
    <property type="taxonomic scope" value="Eukaryota"/>
</dbReference>
<evidence type="ECO:0000256" key="15">
    <source>
        <dbReference type="ARBA" id="ARBA00023242"/>
    </source>
</evidence>
<keyword evidence="8" id="KW-0347">Helicase</keyword>
<accession>W1PA87</accession>
<evidence type="ECO:0000259" key="18">
    <source>
        <dbReference type="PROSITE" id="PS51192"/>
    </source>
</evidence>
<protein>
    <recommendedName>
        <fullName evidence="17">Regulator of telomere elongation helicase 1 homolog</fullName>
    </recommendedName>
</protein>
<evidence type="ECO:0000256" key="13">
    <source>
        <dbReference type="ARBA" id="ARBA00023204"/>
    </source>
</evidence>
<evidence type="ECO:0000256" key="1">
    <source>
        <dbReference type="ARBA" id="ARBA00004123"/>
    </source>
</evidence>
<dbReference type="Pfam" id="PF13307">
    <property type="entry name" value="Helicase_C_2"/>
    <property type="match status" value="1"/>
</dbReference>
<dbReference type="InterPro" id="IPR010614">
    <property type="entry name" value="RAD3-like_helicase_DEAD"/>
</dbReference>
<comment type="subcellular location">
    <subcellularLocation>
        <location evidence="1">Nucleus</location>
    </subcellularLocation>
</comment>
<dbReference type="PROSITE" id="PS51193">
    <property type="entry name" value="HELICASE_ATP_BIND_2"/>
    <property type="match status" value="1"/>
</dbReference>
<evidence type="ECO:0000259" key="19">
    <source>
        <dbReference type="PROSITE" id="PS51193"/>
    </source>
</evidence>
<dbReference type="GO" id="GO:0043007">
    <property type="term" value="P:maintenance of rDNA"/>
    <property type="evidence" value="ECO:0007669"/>
    <property type="project" value="EnsemblPlants"/>
</dbReference>
<dbReference type="Gene3D" id="3.40.50.300">
    <property type="entry name" value="P-loop containing nucleotide triphosphate hydrolases"/>
    <property type="match status" value="2"/>
</dbReference>
<sequence length="1133" mass="126530">MHTYKIRGINVKFPYKAYDCQIAYMDSVIHCLQEGSNAVLESPTGTGKTLCLLCATLAWRQSLKSSAENVEDEVEGSASGRPKLPTIIYTSRTHSQLKQVVRELKACPYRPRMAVLGSREQMCIHDEVSMLRGKLQNGACQSRCKKRSCFHQMRVSDYIKDNPKLGCEPLDIEDMVNIGRSEGPCPYYLSKELHKAAHILFAPYNYLIDHGNRRSLSGICWENTVLIFDEAHNLESICADAASFDLPISHLTACISEVKKCVGISVARKTAEMVEDKSLDPENYAILRGLLQKLEERIAQEPIHSIESGFTRPGPYIFELFADLNITQSTVGTLINTIDHAILLLQDDMLGSALPSDLPSDTLQSKGKGTIKLENLRDIFELIFRKGDNSHAASYLVHVHEPQINDAASFKAKGCRTLSWWCFNPGIAMQEFEKLGLRSIIVTSGTLSPLDSFASEMKLDFKVRLENPHVIQPNQVWVGVVASSPSGHSFNSSYRFRDTVKYKQELGSAIVNFARIVPDGLLIFFPSYYFMEKCIEYWQSMGNESSANSSSIWERICKLKQPVIEPRQSVLFPQAIEDFRAKLNDTSTSGVVFFAVCRGKVSEGLDFADHAGRAVVVTGIPYAMLTHPKVRLKREYLDEIACSQDKKVKALTGEEWYVQEAVRAVNQAVGRVIRHRNDYGAIIFCDERFAQPRYQSQMSMWLRPHIKCYSQFGEVTRTLTRFFKGFKDPEGLGPHMPIFSETNIMTIEDSNLAPDQANDEGRLKTPDKCMPFNNESSKLADAKSSEIMDCQADATLCFSSRTISPLISCQNTLPSSESRKRSLFSMLADTKSKSNNQFAGITPANLSALSTRKLDRFFTFRESSSPSLNYGKVHIAKGDRKDVDYDSVVVDLTSDSPSKHFPKEELIGPGPSKVVIDVDMHVKATQNSDKLGSCRKLSSQFKHLPCSLSVNNAEKQCPSISNKSMAVDISMGKVKVGAAMGKVKVGAQDQDDKNSMQKFIPNGDEKTTKASDFLKQAQLKLSGAEYKKFVEFMRALKAKTMNMSSLLESVAEMFSSPERLFLLKRFKDYVPANYLPLYEKHLKVRFGAAGKDGEATVAVDLVAQLNPKKPEPNLWTEGRGPRPVILFPALSPG</sequence>
<dbReference type="SUPFAM" id="SSF52540">
    <property type="entry name" value="P-loop containing nucleoside triphosphate hydrolases"/>
    <property type="match status" value="1"/>
</dbReference>
<evidence type="ECO:0000256" key="12">
    <source>
        <dbReference type="ARBA" id="ARBA00023125"/>
    </source>
</evidence>
<keyword evidence="4" id="KW-0479">Metal-binding</keyword>
<dbReference type="SMART" id="SM00491">
    <property type="entry name" value="HELICc2"/>
    <property type="match status" value="1"/>
</dbReference>
<dbReference type="GO" id="GO:0051539">
    <property type="term" value="F:4 iron, 4 sulfur cluster binding"/>
    <property type="evidence" value="ECO:0007669"/>
    <property type="project" value="UniProtKB-KW"/>
</dbReference>
<dbReference type="InterPro" id="IPR045028">
    <property type="entry name" value="DinG/Rad3-like"/>
</dbReference>
<keyword evidence="7" id="KW-0378">Hydrolase</keyword>
<evidence type="ECO:0000256" key="8">
    <source>
        <dbReference type="ARBA" id="ARBA00022806"/>
    </source>
</evidence>
<dbReference type="GO" id="GO:0003678">
    <property type="term" value="F:DNA helicase activity"/>
    <property type="evidence" value="ECO:0000318"/>
    <property type="project" value="GO_Central"/>
</dbReference>
<dbReference type="Pfam" id="PF23116">
    <property type="entry name" value="HHD_RTEL1"/>
    <property type="match status" value="1"/>
</dbReference>
<evidence type="ECO:0000256" key="17">
    <source>
        <dbReference type="ARBA" id="ARBA00073810"/>
    </source>
</evidence>
<dbReference type="EMBL" id="KI394330">
    <property type="protein sequence ID" value="ERN03915.1"/>
    <property type="molecule type" value="Genomic_DNA"/>
</dbReference>
<keyword evidence="13" id="KW-0234">DNA repair</keyword>
<keyword evidence="11" id="KW-0411">Iron-sulfur</keyword>
<dbReference type="GO" id="GO:0045910">
    <property type="term" value="P:negative regulation of DNA recombination"/>
    <property type="evidence" value="ECO:0000318"/>
    <property type="project" value="GO_Central"/>
</dbReference>
<dbReference type="FunFam" id="3.40.50.300:FF:001365">
    <property type="entry name" value="Regulator of telomere elongation helicase 1 homolog"/>
    <property type="match status" value="1"/>
</dbReference>
<dbReference type="GO" id="GO:0090657">
    <property type="term" value="P:telomeric loop disassembly"/>
    <property type="evidence" value="ECO:0000318"/>
    <property type="project" value="GO_Central"/>
</dbReference>
<evidence type="ECO:0000256" key="16">
    <source>
        <dbReference type="ARBA" id="ARBA00049360"/>
    </source>
</evidence>
<feature type="domain" description="Helicase ATP-binding" evidence="18">
    <location>
        <begin position="29"/>
        <end position="273"/>
    </location>
</feature>
<evidence type="ECO:0000256" key="3">
    <source>
        <dbReference type="ARBA" id="ARBA00022485"/>
    </source>
</evidence>
<dbReference type="Pfam" id="PF06733">
    <property type="entry name" value="DEAD_2"/>
    <property type="match status" value="1"/>
</dbReference>
<keyword evidence="12" id="KW-0238">DNA-binding</keyword>
<dbReference type="InterPro" id="IPR014013">
    <property type="entry name" value="Helic_SF1/SF2_ATP-bd_DinG/Rad3"/>
</dbReference>
<keyword evidence="5" id="KW-0547">Nucleotide-binding</keyword>
<dbReference type="Proteomes" id="UP000017836">
    <property type="component" value="Unassembled WGS sequence"/>
</dbReference>
<proteinExistence type="inferred from homology"/>
<dbReference type="InterPro" id="IPR006555">
    <property type="entry name" value="ATP-dep_Helicase_C"/>
</dbReference>
<dbReference type="GO" id="GO:0003677">
    <property type="term" value="F:DNA binding"/>
    <property type="evidence" value="ECO:0007669"/>
    <property type="project" value="UniProtKB-KW"/>
</dbReference>
<keyword evidence="14" id="KW-0413">Isomerase</keyword>
<organism evidence="20 21">
    <name type="scientific">Amborella trichopoda</name>
    <dbReference type="NCBI Taxonomy" id="13333"/>
    <lineage>
        <taxon>Eukaryota</taxon>
        <taxon>Viridiplantae</taxon>
        <taxon>Streptophyta</taxon>
        <taxon>Embryophyta</taxon>
        <taxon>Tracheophyta</taxon>
        <taxon>Spermatophyta</taxon>
        <taxon>Magnoliopsida</taxon>
        <taxon>Amborellales</taxon>
        <taxon>Amborellaceae</taxon>
        <taxon>Amborella</taxon>
    </lineage>
</organism>
<evidence type="ECO:0000313" key="21">
    <source>
        <dbReference type="Proteomes" id="UP000017836"/>
    </source>
</evidence>
<evidence type="ECO:0000256" key="7">
    <source>
        <dbReference type="ARBA" id="ARBA00022801"/>
    </source>
</evidence>
<dbReference type="GO" id="GO:0036297">
    <property type="term" value="P:interstrand cross-link repair"/>
    <property type="evidence" value="ECO:0007669"/>
    <property type="project" value="EnsemblPlants"/>
</dbReference>
<dbReference type="OMA" id="NCATIVA"/>
<comment type="catalytic activity">
    <reaction evidence="16">
        <text>ATP + H2O = ADP + phosphate + H(+)</text>
        <dbReference type="Rhea" id="RHEA:13065"/>
        <dbReference type="ChEBI" id="CHEBI:15377"/>
        <dbReference type="ChEBI" id="CHEBI:15378"/>
        <dbReference type="ChEBI" id="CHEBI:30616"/>
        <dbReference type="ChEBI" id="CHEBI:43474"/>
        <dbReference type="ChEBI" id="CHEBI:456216"/>
    </reaction>
</comment>
<dbReference type="PROSITE" id="PS51192">
    <property type="entry name" value="HELICASE_ATP_BIND_1"/>
    <property type="match status" value="1"/>
</dbReference>
<dbReference type="PANTHER" id="PTHR11472:SF34">
    <property type="entry name" value="REGULATOR OF TELOMERE ELONGATION HELICASE 1"/>
    <property type="match status" value="1"/>
</dbReference>
<dbReference type="SMART" id="SM00488">
    <property type="entry name" value="DEXDc2"/>
    <property type="match status" value="1"/>
</dbReference>
<evidence type="ECO:0000256" key="9">
    <source>
        <dbReference type="ARBA" id="ARBA00022840"/>
    </source>
</evidence>
<dbReference type="STRING" id="13333.W1PA87"/>
<dbReference type="InterPro" id="IPR013020">
    <property type="entry name" value="Rad3/Chl1-like"/>
</dbReference>
<dbReference type="InterPro" id="IPR014001">
    <property type="entry name" value="Helicase_ATP-bd"/>
</dbReference>
<dbReference type="GO" id="GO:0005524">
    <property type="term" value="F:ATP binding"/>
    <property type="evidence" value="ECO:0000318"/>
    <property type="project" value="GO_Central"/>
</dbReference>
<dbReference type="GO" id="GO:0048364">
    <property type="term" value="P:root development"/>
    <property type="evidence" value="ECO:0007669"/>
    <property type="project" value="EnsemblPlants"/>
</dbReference>
<dbReference type="GO" id="GO:0000725">
    <property type="term" value="P:recombinational repair"/>
    <property type="evidence" value="ECO:0007669"/>
    <property type="project" value="EnsemblPlants"/>
</dbReference>
<dbReference type="CDD" id="cd18788">
    <property type="entry name" value="SF2_C_XPD"/>
    <property type="match status" value="1"/>
</dbReference>
<reference evidence="21" key="1">
    <citation type="journal article" date="2013" name="Science">
        <title>The Amborella genome and the evolution of flowering plants.</title>
        <authorList>
            <consortium name="Amborella Genome Project"/>
        </authorList>
    </citation>
    <scope>NUCLEOTIDE SEQUENCE [LARGE SCALE GENOMIC DNA]</scope>
</reference>
<feature type="domain" description="Helicase ATP-binding" evidence="19">
    <location>
        <begin position="7"/>
        <end position="278"/>
    </location>
</feature>
<keyword evidence="10" id="KW-0408">Iron</keyword>
<keyword evidence="9" id="KW-0067">ATP-binding</keyword>
<keyword evidence="21" id="KW-1185">Reference proteome</keyword>
<dbReference type="GO" id="GO:0009555">
    <property type="term" value="P:pollen development"/>
    <property type="evidence" value="ECO:0007669"/>
    <property type="project" value="EnsemblPlants"/>
</dbReference>